<accession>A0ABM6JUE1</accession>
<name>A0ABM6JUE1_SPOUR</name>
<dbReference type="Pfam" id="PF02653">
    <property type="entry name" value="BPD_transp_2"/>
    <property type="match status" value="1"/>
</dbReference>
<evidence type="ECO:0000256" key="3">
    <source>
        <dbReference type="ARBA" id="ARBA00022692"/>
    </source>
</evidence>
<keyword evidence="5 6" id="KW-0472">Membrane</keyword>
<feature type="transmembrane region" description="Helical" evidence="6">
    <location>
        <begin position="242"/>
        <end position="267"/>
    </location>
</feature>
<keyword evidence="2" id="KW-1003">Cell membrane</keyword>
<dbReference type="InterPro" id="IPR043428">
    <property type="entry name" value="LivM-like"/>
</dbReference>
<feature type="transmembrane region" description="Helical" evidence="6">
    <location>
        <begin position="62"/>
        <end position="82"/>
    </location>
</feature>
<proteinExistence type="predicted"/>
<evidence type="ECO:0000256" key="2">
    <source>
        <dbReference type="ARBA" id="ARBA00022475"/>
    </source>
</evidence>
<feature type="transmembrane region" description="Helical" evidence="6">
    <location>
        <begin position="151"/>
        <end position="172"/>
    </location>
</feature>
<evidence type="ECO:0000256" key="6">
    <source>
        <dbReference type="SAM" id="Phobius"/>
    </source>
</evidence>
<dbReference type="RefSeq" id="WP_029055114.1">
    <property type="nucleotide sequence ID" value="NZ_CP015108.1"/>
</dbReference>
<comment type="subcellular location">
    <subcellularLocation>
        <location evidence="1">Cell membrane</location>
        <topology evidence="1">Multi-pass membrane protein</topology>
    </subcellularLocation>
</comment>
<feature type="transmembrane region" description="Helical" evidence="6">
    <location>
        <begin position="205"/>
        <end position="230"/>
    </location>
</feature>
<feature type="transmembrane region" description="Helical" evidence="6">
    <location>
        <begin position="38"/>
        <end position="56"/>
    </location>
</feature>
<keyword evidence="8" id="KW-1185">Reference proteome</keyword>
<keyword evidence="4 6" id="KW-1133">Transmembrane helix</keyword>
<evidence type="ECO:0000256" key="4">
    <source>
        <dbReference type="ARBA" id="ARBA00022989"/>
    </source>
</evidence>
<dbReference type="PANTHER" id="PTHR30482">
    <property type="entry name" value="HIGH-AFFINITY BRANCHED-CHAIN AMINO ACID TRANSPORT SYSTEM PERMEASE"/>
    <property type="match status" value="1"/>
</dbReference>
<dbReference type="PANTHER" id="PTHR30482:SF20">
    <property type="entry name" value="HIGH-AFFINITY BRANCHED-CHAIN AMINO ACID TRANSPORT SYSTEM PERMEASE PROTEIN LIVM"/>
    <property type="match status" value="1"/>
</dbReference>
<evidence type="ECO:0000313" key="7">
    <source>
        <dbReference type="EMBL" id="ARF13770.1"/>
    </source>
</evidence>
<keyword evidence="3 6" id="KW-0812">Transmembrane</keyword>
<evidence type="ECO:0000256" key="5">
    <source>
        <dbReference type="ARBA" id="ARBA00023136"/>
    </source>
</evidence>
<dbReference type="InterPro" id="IPR001851">
    <property type="entry name" value="ABC_transp_permease"/>
</dbReference>
<dbReference type="Proteomes" id="UP000192486">
    <property type="component" value="Chromosome"/>
</dbReference>
<evidence type="ECO:0000256" key="1">
    <source>
        <dbReference type="ARBA" id="ARBA00004651"/>
    </source>
</evidence>
<sequence>MLGELINPYYLQVSSFILINIILAVSIYITLGTGQLSLGHAGFMSIGAYTTAILTLNYNMPLVLGVIIAAIVTGIVGTLIGIPALRLQGVYLAIATLGFGEVVRVLFINWDGLTNGAIGLSGIPHLGREIFNLSKSMGIEPDMFGLKNNQFISLAVFFVLLIITISVIWFFVRQNNSRIGRAFSAIKMDEEASEAMGINITYYKVLAFGQGAMLAGFAGALYAHLMAYISPSDFDYHRAVEILIFSIFGGSEVIWGSIFGAVFLSAMPEFLRFINEYRFMIYGALLVLMMAFRPQGIIDVNMMNRFKRLMPKKRGEKKHGTGNKEDQ</sequence>
<dbReference type="EMBL" id="CP015108">
    <property type="protein sequence ID" value="ARF13770.1"/>
    <property type="molecule type" value="Genomic_DNA"/>
</dbReference>
<feature type="transmembrane region" description="Helical" evidence="6">
    <location>
        <begin position="12"/>
        <end position="31"/>
    </location>
</feature>
<reference evidence="7 8" key="1">
    <citation type="submission" date="2016-04" db="EMBL/GenBank/DDBJ databases">
        <title>Comparative Genomics and Epigenetics of Sporosarcina ureae.</title>
        <authorList>
            <person name="Oliver A.S."/>
            <person name="Cooper K.K."/>
        </authorList>
    </citation>
    <scope>NUCLEOTIDE SEQUENCE [LARGE SCALE GENOMIC DNA]</scope>
    <source>
        <strain evidence="7 8">S204</strain>
    </source>
</reference>
<evidence type="ECO:0000313" key="8">
    <source>
        <dbReference type="Proteomes" id="UP000192486"/>
    </source>
</evidence>
<feature type="transmembrane region" description="Helical" evidence="6">
    <location>
        <begin position="279"/>
        <end position="298"/>
    </location>
</feature>
<dbReference type="CDD" id="cd06581">
    <property type="entry name" value="TM_PBP1_LivM_like"/>
    <property type="match status" value="1"/>
</dbReference>
<feature type="transmembrane region" description="Helical" evidence="6">
    <location>
        <begin position="89"/>
        <end position="110"/>
    </location>
</feature>
<gene>
    <name evidence="7" type="ORF">SporoS204_06190</name>
</gene>
<protein>
    <submittedName>
        <fullName evidence="7">Amino acid ABC transporter</fullName>
    </submittedName>
</protein>
<organism evidence="7 8">
    <name type="scientific">Sporosarcina ureae</name>
    <dbReference type="NCBI Taxonomy" id="1571"/>
    <lineage>
        <taxon>Bacteria</taxon>
        <taxon>Bacillati</taxon>
        <taxon>Bacillota</taxon>
        <taxon>Bacilli</taxon>
        <taxon>Bacillales</taxon>
        <taxon>Caryophanaceae</taxon>
        <taxon>Sporosarcina</taxon>
    </lineage>
</organism>